<keyword evidence="1" id="KW-0472">Membrane</keyword>
<dbReference type="Gene3D" id="3.90.550.10">
    <property type="entry name" value="Spore Coat Polysaccharide Biosynthesis Protein SpsA, Chain A"/>
    <property type="match status" value="1"/>
</dbReference>
<protein>
    <recommendedName>
        <fullName evidence="2">Streptomycin biosynthesis protein StrF domain-containing protein</fullName>
    </recommendedName>
</protein>
<keyword evidence="1" id="KW-0812">Transmembrane</keyword>
<accession>A0A934PN28</accession>
<proteinExistence type="predicted"/>
<keyword evidence="1" id="KW-1133">Transmembrane helix</keyword>
<dbReference type="Pfam" id="PF13712">
    <property type="entry name" value="Glyco_tranf_2_5"/>
    <property type="match status" value="1"/>
</dbReference>
<feature type="domain" description="Streptomycin biosynthesis protein StrF" evidence="2">
    <location>
        <begin position="17"/>
        <end position="189"/>
    </location>
</feature>
<dbReference type="InterPro" id="IPR029044">
    <property type="entry name" value="Nucleotide-diphossugar_trans"/>
</dbReference>
<keyword evidence="4" id="KW-1185">Reference proteome</keyword>
<evidence type="ECO:0000259" key="2">
    <source>
        <dbReference type="Pfam" id="PF13712"/>
    </source>
</evidence>
<dbReference type="SUPFAM" id="SSF53448">
    <property type="entry name" value="Nucleotide-diphospho-sugar transferases"/>
    <property type="match status" value="1"/>
</dbReference>
<evidence type="ECO:0000313" key="3">
    <source>
        <dbReference type="EMBL" id="MBK0371247.1"/>
    </source>
</evidence>
<gene>
    <name evidence="3" type="ORF">I5M07_15575</name>
</gene>
<organism evidence="3 4">
    <name type="scientific">Flavobacterium agrisoli</name>
    <dbReference type="NCBI Taxonomy" id="2793066"/>
    <lineage>
        <taxon>Bacteria</taxon>
        <taxon>Pseudomonadati</taxon>
        <taxon>Bacteroidota</taxon>
        <taxon>Flavobacteriia</taxon>
        <taxon>Flavobacteriales</taxon>
        <taxon>Flavobacteriaceae</taxon>
        <taxon>Flavobacterium</taxon>
    </lineage>
</organism>
<name>A0A934PN28_9FLAO</name>
<evidence type="ECO:0000256" key="1">
    <source>
        <dbReference type="SAM" id="Phobius"/>
    </source>
</evidence>
<feature type="transmembrane region" description="Helical" evidence="1">
    <location>
        <begin position="252"/>
        <end position="271"/>
    </location>
</feature>
<dbReference type="InterPro" id="IPR059123">
    <property type="entry name" value="StrF_dom"/>
</dbReference>
<reference evidence="3" key="1">
    <citation type="submission" date="2020-12" db="EMBL/GenBank/DDBJ databases">
        <title>Bacterial novel species Flavobacterium sp. SE-1-e isolated from soil.</title>
        <authorList>
            <person name="Jung H.-Y."/>
        </authorList>
    </citation>
    <scope>NUCLEOTIDE SEQUENCE</scope>
    <source>
        <strain evidence="3">SE-1-e</strain>
    </source>
</reference>
<sequence>MISIIICSRTQKVDGNLLINIKNTIGSIYELIIIDNSENRYSIFEAYNLGIDKSIGEYLCFIHDDILFQTQSWGGVLHKIFDENPNIGLIGVAGSKIKTKMPSAWWDTPQDCNSTHIIQHHKNKVKKLHNEGFNFEENVKVVVVDGVFMVLRKDNRIRFSTKLKGFHTYDLNLCFECKKIGYDIIVTNQILLEHFSSGEINEEWVKSSFKLHKIYKNQLPLNIVDRKVSLENEIINAQRFINKSLNLGLKKIAIIIWFKLFLIAPIAKYNLRFWKKIIKDELC</sequence>
<dbReference type="EMBL" id="JAEHFV010000010">
    <property type="protein sequence ID" value="MBK0371247.1"/>
    <property type="molecule type" value="Genomic_DNA"/>
</dbReference>
<evidence type="ECO:0000313" key="4">
    <source>
        <dbReference type="Proteomes" id="UP000609172"/>
    </source>
</evidence>
<comment type="caution">
    <text evidence="3">The sequence shown here is derived from an EMBL/GenBank/DDBJ whole genome shotgun (WGS) entry which is preliminary data.</text>
</comment>
<dbReference type="AlphaFoldDB" id="A0A934PN28"/>
<dbReference type="RefSeq" id="WP_200107374.1">
    <property type="nucleotide sequence ID" value="NZ_JAEHFV010000010.1"/>
</dbReference>
<dbReference type="Proteomes" id="UP000609172">
    <property type="component" value="Unassembled WGS sequence"/>
</dbReference>